<evidence type="ECO:0000256" key="5">
    <source>
        <dbReference type="ARBA" id="ARBA00022692"/>
    </source>
</evidence>
<evidence type="ECO:0000259" key="9">
    <source>
        <dbReference type="Pfam" id="PF13231"/>
    </source>
</evidence>
<evidence type="ECO:0000256" key="4">
    <source>
        <dbReference type="ARBA" id="ARBA00022679"/>
    </source>
</evidence>
<evidence type="ECO:0000256" key="1">
    <source>
        <dbReference type="ARBA" id="ARBA00004651"/>
    </source>
</evidence>
<dbReference type="GO" id="GO:0009103">
    <property type="term" value="P:lipopolysaccharide biosynthetic process"/>
    <property type="evidence" value="ECO:0007669"/>
    <property type="project" value="UniProtKB-ARBA"/>
</dbReference>
<keyword evidence="7 8" id="KW-0472">Membrane</keyword>
<evidence type="ECO:0000313" key="10">
    <source>
        <dbReference type="EMBL" id="OGG93238.1"/>
    </source>
</evidence>
<evidence type="ECO:0000313" key="11">
    <source>
        <dbReference type="Proteomes" id="UP000178449"/>
    </source>
</evidence>
<feature type="transmembrane region" description="Helical" evidence="8">
    <location>
        <begin position="289"/>
        <end position="307"/>
    </location>
</feature>
<keyword evidence="3" id="KW-0328">Glycosyltransferase</keyword>
<feature type="transmembrane region" description="Helical" evidence="8">
    <location>
        <begin position="146"/>
        <end position="171"/>
    </location>
</feature>
<dbReference type="GO" id="GO:0016763">
    <property type="term" value="F:pentosyltransferase activity"/>
    <property type="evidence" value="ECO:0007669"/>
    <property type="project" value="TreeGrafter"/>
</dbReference>
<dbReference type="STRING" id="1817772.A2527_13380"/>
<dbReference type="PANTHER" id="PTHR33908">
    <property type="entry name" value="MANNOSYLTRANSFERASE YKCB-RELATED"/>
    <property type="match status" value="1"/>
</dbReference>
<feature type="transmembrane region" description="Helical" evidence="8">
    <location>
        <begin position="106"/>
        <end position="126"/>
    </location>
</feature>
<feature type="transmembrane region" description="Helical" evidence="8">
    <location>
        <begin position="344"/>
        <end position="365"/>
    </location>
</feature>
<keyword evidence="5 8" id="KW-0812">Transmembrane</keyword>
<accession>A0A1F6G555</accession>
<comment type="subcellular location">
    <subcellularLocation>
        <location evidence="1">Cell membrane</location>
        <topology evidence="1">Multi-pass membrane protein</topology>
    </subcellularLocation>
</comment>
<dbReference type="Pfam" id="PF13231">
    <property type="entry name" value="PMT_2"/>
    <property type="match status" value="1"/>
</dbReference>
<evidence type="ECO:0000256" key="7">
    <source>
        <dbReference type="ARBA" id="ARBA00023136"/>
    </source>
</evidence>
<reference evidence="10 11" key="1">
    <citation type="journal article" date="2016" name="Nat. Commun.">
        <title>Thousands of microbial genomes shed light on interconnected biogeochemical processes in an aquifer system.</title>
        <authorList>
            <person name="Anantharaman K."/>
            <person name="Brown C.T."/>
            <person name="Hug L.A."/>
            <person name="Sharon I."/>
            <person name="Castelle C.J."/>
            <person name="Probst A.J."/>
            <person name="Thomas B.C."/>
            <person name="Singh A."/>
            <person name="Wilkins M.J."/>
            <person name="Karaoz U."/>
            <person name="Brodie E.L."/>
            <person name="Williams K.H."/>
            <person name="Hubbard S.S."/>
            <person name="Banfield J.F."/>
        </authorList>
    </citation>
    <scope>NUCLEOTIDE SEQUENCE [LARGE SCALE GENOMIC DNA]</scope>
</reference>
<dbReference type="AlphaFoldDB" id="A0A1F6G555"/>
<feature type="transmembrane region" description="Helical" evidence="8">
    <location>
        <begin position="183"/>
        <end position="211"/>
    </location>
</feature>
<feature type="transmembrane region" description="Helical" evidence="8">
    <location>
        <begin position="319"/>
        <end position="338"/>
    </location>
</feature>
<gene>
    <name evidence="10" type="ORF">A2527_13380</name>
</gene>
<dbReference type="InterPro" id="IPR050297">
    <property type="entry name" value="LipidA_mod_glycosyltrf_83"/>
</dbReference>
<evidence type="ECO:0000256" key="2">
    <source>
        <dbReference type="ARBA" id="ARBA00022475"/>
    </source>
</evidence>
<feature type="domain" description="Glycosyltransferase RgtA/B/C/D-like" evidence="9">
    <location>
        <begin position="84"/>
        <end position="238"/>
    </location>
</feature>
<evidence type="ECO:0000256" key="6">
    <source>
        <dbReference type="ARBA" id="ARBA00022989"/>
    </source>
</evidence>
<organism evidence="10 11">
    <name type="scientific">Candidatus Lambdaproteobacteria bacterium RIFOXYD2_FULL_50_16</name>
    <dbReference type="NCBI Taxonomy" id="1817772"/>
    <lineage>
        <taxon>Bacteria</taxon>
        <taxon>Pseudomonadati</taxon>
        <taxon>Pseudomonadota</taxon>
        <taxon>Candidatus Lambdaproteobacteria</taxon>
    </lineage>
</organism>
<proteinExistence type="predicted"/>
<dbReference type="PANTHER" id="PTHR33908:SF11">
    <property type="entry name" value="MEMBRANE PROTEIN"/>
    <property type="match status" value="1"/>
</dbReference>
<comment type="caution">
    <text evidence="10">The sequence shown here is derived from an EMBL/GenBank/DDBJ whole genome shotgun (WGS) entry which is preliminary data.</text>
</comment>
<evidence type="ECO:0000256" key="8">
    <source>
        <dbReference type="SAM" id="Phobius"/>
    </source>
</evidence>
<keyword evidence="2" id="KW-1003">Cell membrane</keyword>
<dbReference type="Proteomes" id="UP000178449">
    <property type="component" value="Unassembled WGS sequence"/>
</dbReference>
<dbReference type="EMBL" id="MFNE01000052">
    <property type="protein sequence ID" value="OGG93238.1"/>
    <property type="molecule type" value="Genomic_DNA"/>
</dbReference>
<protein>
    <recommendedName>
        <fullName evidence="9">Glycosyltransferase RgtA/B/C/D-like domain-containing protein</fullName>
    </recommendedName>
</protein>
<evidence type="ECO:0000256" key="3">
    <source>
        <dbReference type="ARBA" id="ARBA00022676"/>
    </source>
</evidence>
<name>A0A1F6G555_9PROT</name>
<dbReference type="InterPro" id="IPR038731">
    <property type="entry name" value="RgtA/B/C-like"/>
</dbReference>
<feature type="transmembrane region" description="Helical" evidence="8">
    <location>
        <begin position="223"/>
        <end position="242"/>
    </location>
</feature>
<keyword evidence="6 8" id="KW-1133">Transmembrane helix</keyword>
<sequence>MPHRIIHWFERIPARRFLLGLILLQFLLHLPVYNLPPMGQHTWRQAMGLATARNYWVEKNEFWRPRQDVRIAADDVGEAYFELPLIYWLIGQSYNVTGFSHANGRLIQFLMGAFLLVSAYYFARALGYHQGRAKWFTLALASSPYFFYYSVSISPNLPALAWFLGGVALILPELKAERFGFKYWLGGLFLVMATLSKATWLFFGLPLAWLFVSQLRRNKNLKVLINGGLLGALVLVPSLFIFKHARQIYDLAPQERQYYIELGPKPFPEDLIGILTPLWKGFFEWYPQIYINWALLPFFVYGIWVAFKHKAHKSERGLFFLIWLISYLAFVPLFLVQLTQHEYYLTPLLVIAAMASAYGIEAFLLSKGQRIKHVAILLLVFSQVIMVGRVSHRWQSARQVPDELLERLPEFEEVLPKEARLLIIGDPGPVVWLYYLNRKGLVQPIQVVDAETLDRYQSQGIDWLVTDDENVAHKEALKDRLELVKEIGHFRISRILPPQL</sequence>
<dbReference type="GO" id="GO:0005886">
    <property type="term" value="C:plasma membrane"/>
    <property type="evidence" value="ECO:0007669"/>
    <property type="project" value="UniProtKB-SubCell"/>
</dbReference>
<keyword evidence="4" id="KW-0808">Transferase</keyword>